<dbReference type="Proteomes" id="UP000473091">
    <property type="component" value="Unassembled WGS sequence"/>
</dbReference>
<evidence type="ECO:0008006" key="3">
    <source>
        <dbReference type="Google" id="ProtNLM"/>
    </source>
</evidence>
<organism evidence="1 2">
    <name type="scientific">Pseudobutyrivibrio xylanivorans</name>
    <dbReference type="NCBI Taxonomy" id="185007"/>
    <lineage>
        <taxon>Bacteria</taxon>
        <taxon>Bacillati</taxon>
        <taxon>Bacillota</taxon>
        <taxon>Clostridia</taxon>
        <taxon>Lachnospirales</taxon>
        <taxon>Lachnospiraceae</taxon>
        <taxon>Pseudobutyrivibrio</taxon>
    </lineage>
</organism>
<accession>A0A6M0LIU7</accession>
<protein>
    <recommendedName>
        <fullName evidence="3">GNAT family N-acetyltransferase</fullName>
    </recommendedName>
</protein>
<reference evidence="1 2" key="2">
    <citation type="submission" date="2020-03" db="EMBL/GenBank/DDBJ databases">
        <title>Investigating the evolutionary divergence of the Butyrivibrio group.</title>
        <authorList>
            <person name="Skvortsov T."/>
            <person name="Santos F.G."/>
            <person name="Ting K.S."/>
            <person name="Creevey C.J."/>
        </authorList>
    </citation>
    <scope>NUCLEOTIDE SEQUENCE [LARGE SCALE GENOMIC DNA]</scope>
    <source>
        <strain evidence="1 2">MZ8</strain>
    </source>
</reference>
<gene>
    <name evidence="1" type="ORF">F0Q01_08410</name>
</gene>
<dbReference type="RefSeq" id="WP_090488123.1">
    <property type="nucleotide sequence ID" value="NZ_VTVE01000002.1"/>
</dbReference>
<dbReference type="EMBL" id="VTVE01000002">
    <property type="protein sequence ID" value="NEX01903.1"/>
    <property type="molecule type" value="Genomic_DNA"/>
</dbReference>
<dbReference type="Gene3D" id="3.40.630.30">
    <property type="match status" value="1"/>
</dbReference>
<dbReference type="AlphaFoldDB" id="A0A6M0LIU7"/>
<sequence>MERRNAVIETKHLYCTHLSDADVNEIKKFSVVNKEGIGVEKFIRFNSYIHEDTNLDRSYLIRVKATDELVAYFSLRAGFVALDNTLENEDSFDSIPGVEISNFAISKHYRQKHPKTKGIGKVIFENIIKPIIGETAKLIGVRIIYIFALPKDKLLSYYHGAFDFVRLSEEQENKMHNRIRPAYDKDCIFMYQRI</sequence>
<proteinExistence type="predicted"/>
<name>A0A6M0LIU7_PSEXY</name>
<evidence type="ECO:0000313" key="1">
    <source>
        <dbReference type="EMBL" id="NEX01903.1"/>
    </source>
</evidence>
<reference evidence="1 2" key="1">
    <citation type="submission" date="2019-09" db="EMBL/GenBank/DDBJ databases">
        <authorList>
            <person name="Pidcock S.E."/>
            <person name="Huws S.A."/>
        </authorList>
    </citation>
    <scope>NUCLEOTIDE SEQUENCE [LARGE SCALE GENOMIC DNA]</scope>
    <source>
        <strain evidence="1 2">MZ8</strain>
    </source>
</reference>
<evidence type="ECO:0000313" key="2">
    <source>
        <dbReference type="Proteomes" id="UP000473091"/>
    </source>
</evidence>
<comment type="caution">
    <text evidence="1">The sequence shown here is derived from an EMBL/GenBank/DDBJ whole genome shotgun (WGS) entry which is preliminary data.</text>
</comment>